<keyword evidence="1" id="KW-0812">Transmembrane</keyword>
<feature type="transmembrane region" description="Helical" evidence="1">
    <location>
        <begin position="12"/>
        <end position="30"/>
    </location>
</feature>
<keyword evidence="3" id="KW-1185">Reference proteome</keyword>
<keyword evidence="1" id="KW-0472">Membrane</keyword>
<sequence length="71" mass="8014">MEGVVARSRDTLNYLFWCLGALHLLVAWNLPPPLLDLEEQLFNPFATRAPPRAPPSVQAETCRVHCHYALS</sequence>
<evidence type="ECO:0000313" key="2">
    <source>
        <dbReference type="EMBL" id="MPC74247.1"/>
    </source>
</evidence>
<comment type="caution">
    <text evidence="2">The sequence shown here is derived from an EMBL/GenBank/DDBJ whole genome shotgun (WGS) entry which is preliminary data.</text>
</comment>
<keyword evidence="1" id="KW-1133">Transmembrane helix</keyword>
<protein>
    <submittedName>
        <fullName evidence="2">Uncharacterized protein</fullName>
    </submittedName>
</protein>
<dbReference type="Proteomes" id="UP000324222">
    <property type="component" value="Unassembled WGS sequence"/>
</dbReference>
<evidence type="ECO:0000256" key="1">
    <source>
        <dbReference type="SAM" id="Phobius"/>
    </source>
</evidence>
<name>A0A5B7HYB4_PORTR</name>
<evidence type="ECO:0000313" key="3">
    <source>
        <dbReference type="Proteomes" id="UP000324222"/>
    </source>
</evidence>
<dbReference type="EMBL" id="VSRR010038534">
    <property type="protein sequence ID" value="MPC74247.1"/>
    <property type="molecule type" value="Genomic_DNA"/>
</dbReference>
<proteinExistence type="predicted"/>
<accession>A0A5B7HYB4</accession>
<organism evidence="2 3">
    <name type="scientific">Portunus trituberculatus</name>
    <name type="common">Swimming crab</name>
    <name type="synonym">Neptunus trituberculatus</name>
    <dbReference type="NCBI Taxonomy" id="210409"/>
    <lineage>
        <taxon>Eukaryota</taxon>
        <taxon>Metazoa</taxon>
        <taxon>Ecdysozoa</taxon>
        <taxon>Arthropoda</taxon>
        <taxon>Crustacea</taxon>
        <taxon>Multicrustacea</taxon>
        <taxon>Malacostraca</taxon>
        <taxon>Eumalacostraca</taxon>
        <taxon>Eucarida</taxon>
        <taxon>Decapoda</taxon>
        <taxon>Pleocyemata</taxon>
        <taxon>Brachyura</taxon>
        <taxon>Eubrachyura</taxon>
        <taxon>Portunoidea</taxon>
        <taxon>Portunidae</taxon>
        <taxon>Portuninae</taxon>
        <taxon>Portunus</taxon>
    </lineage>
</organism>
<reference evidence="2 3" key="1">
    <citation type="submission" date="2019-05" db="EMBL/GenBank/DDBJ databases">
        <title>Another draft genome of Portunus trituberculatus and its Hox gene families provides insights of decapod evolution.</title>
        <authorList>
            <person name="Jeong J.-H."/>
            <person name="Song I."/>
            <person name="Kim S."/>
            <person name="Choi T."/>
            <person name="Kim D."/>
            <person name="Ryu S."/>
            <person name="Kim W."/>
        </authorList>
    </citation>
    <scope>NUCLEOTIDE SEQUENCE [LARGE SCALE GENOMIC DNA]</scope>
    <source>
        <tissue evidence="2">Muscle</tissue>
    </source>
</reference>
<dbReference type="AlphaFoldDB" id="A0A5B7HYB4"/>
<gene>
    <name evidence="2" type="ORF">E2C01_068601</name>
</gene>